<name>Q2S774_HAHCH</name>
<reference evidence="1 2" key="1">
    <citation type="journal article" date="2005" name="Nucleic Acids Res.">
        <title>Genomic blueprint of Hahella chejuensis, a marine microbe producing an algicidal agent.</title>
        <authorList>
            <person name="Jeong H."/>
            <person name="Yim J.H."/>
            <person name="Lee C."/>
            <person name="Choi S.-H."/>
            <person name="Park Y.K."/>
            <person name="Yoon S.H."/>
            <person name="Hur C.-G."/>
            <person name="Kang H.-Y."/>
            <person name="Kim D."/>
            <person name="Lee H.H."/>
            <person name="Park K.H."/>
            <person name="Park S.-H."/>
            <person name="Park H.-S."/>
            <person name="Lee H.K."/>
            <person name="Oh T.K."/>
            <person name="Kim J.F."/>
        </authorList>
    </citation>
    <scope>NUCLEOTIDE SEQUENCE [LARGE SCALE GENOMIC DNA]</scope>
    <source>
        <strain evidence="1 2">KCTC 2396</strain>
    </source>
</reference>
<evidence type="ECO:0000313" key="2">
    <source>
        <dbReference type="Proteomes" id="UP000000238"/>
    </source>
</evidence>
<sequence length="30" mass="3202">MECYACDLTDCHSLYVIGHTLAVDGGLSLT</sequence>
<dbReference type="KEGG" id="hch:HCH_06881"/>
<dbReference type="Proteomes" id="UP000000238">
    <property type="component" value="Chromosome"/>
</dbReference>
<dbReference type="EMBL" id="CP000155">
    <property type="protein sequence ID" value="ABC33500.1"/>
    <property type="molecule type" value="Genomic_DNA"/>
</dbReference>
<dbReference type="AlphaFoldDB" id="Q2S774"/>
<gene>
    <name evidence="1" type="ordered locus">HCH_06881</name>
</gene>
<evidence type="ECO:0000313" key="1">
    <source>
        <dbReference type="EMBL" id="ABC33500.1"/>
    </source>
</evidence>
<keyword evidence="2" id="KW-1185">Reference proteome</keyword>
<organism evidence="1 2">
    <name type="scientific">Hahella chejuensis (strain KCTC 2396)</name>
    <dbReference type="NCBI Taxonomy" id="349521"/>
    <lineage>
        <taxon>Bacteria</taxon>
        <taxon>Pseudomonadati</taxon>
        <taxon>Pseudomonadota</taxon>
        <taxon>Gammaproteobacteria</taxon>
        <taxon>Oceanospirillales</taxon>
        <taxon>Hahellaceae</taxon>
        <taxon>Hahella</taxon>
    </lineage>
</organism>
<dbReference type="HOGENOM" id="CLU_3403844_0_0_6"/>
<proteinExistence type="predicted"/>
<accession>Q2S774</accession>
<protein>
    <submittedName>
        <fullName evidence="1">Uncharacterized protein</fullName>
    </submittedName>
</protein>